<keyword evidence="3" id="KW-1185">Reference proteome</keyword>
<dbReference type="AlphaFoldDB" id="A0A9Q3DJN3"/>
<name>A0A9Q3DJN3_9BASI</name>
<reference evidence="2" key="1">
    <citation type="submission" date="2021-03" db="EMBL/GenBank/DDBJ databases">
        <title>Draft genome sequence of rust myrtle Austropuccinia psidii MF-1, a brazilian biotype.</title>
        <authorList>
            <person name="Quecine M.C."/>
            <person name="Pachon D.M.R."/>
            <person name="Bonatelli M.L."/>
            <person name="Correr F.H."/>
            <person name="Franceschini L.M."/>
            <person name="Leite T.F."/>
            <person name="Margarido G.R.A."/>
            <person name="Almeida C.A."/>
            <person name="Ferrarezi J.A."/>
            <person name="Labate C.A."/>
        </authorList>
    </citation>
    <scope>NUCLEOTIDE SEQUENCE</scope>
    <source>
        <strain evidence="2">MF-1</strain>
    </source>
</reference>
<dbReference type="EMBL" id="AVOT02017986">
    <property type="protein sequence ID" value="MBW0504529.1"/>
    <property type="molecule type" value="Genomic_DNA"/>
</dbReference>
<feature type="region of interest" description="Disordered" evidence="1">
    <location>
        <begin position="36"/>
        <end position="93"/>
    </location>
</feature>
<accession>A0A9Q3DJN3</accession>
<proteinExistence type="predicted"/>
<protein>
    <submittedName>
        <fullName evidence="2">Uncharacterized protein</fullName>
    </submittedName>
</protein>
<evidence type="ECO:0000313" key="3">
    <source>
        <dbReference type="Proteomes" id="UP000765509"/>
    </source>
</evidence>
<feature type="compositionally biased region" description="Polar residues" evidence="1">
    <location>
        <begin position="45"/>
        <end position="61"/>
    </location>
</feature>
<gene>
    <name evidence="2" type="ORF">O181_044244</name>
</gene>
<comment type="caution">
    <text evidence="2">The sequence shown here is derived from an EMBL/GenBank/DDBJ whole genome shotgun (WGS) entry which is preliminary data.</text>
</comment>
<sequence>MHELIPVCKKIPGSSQHLKVTQWMASIDGKEEYDAFNSRMEEKQPTTTKESAKTRPSGQDQKFQREKAAISLKQGKREGTSPKALQPGLQESQRFSRMPWKICFIWPEQ</sequence>
<organism evidence="2 3">
    <name type="scientific">Austropuccinia psidii MF-1</name>
    <dbReference type="NCBI Taxonomy" id="1389203"/>
    <lineage>
        <taxon>Eukaryota</taxon>
        <taxon>Fungi</taxon>
        <taxon>Dikarya</taxon>
        <taxon>Basidiomycota</taxon>
        <taxon>Pucciniomycotina</taxon>
        <taxon>Pucciniomycetes</taxon>
        <taxon>Pucciniales</taxon>
        <taxon>Sphaerophragmiaceae</taxon>
        <taxon>Austropuccinia</taxon>
    </lineage>
</organism>
<evidence type="ECO:0000313" key="2">
    <source>
        <dbReference type="EMBL" id="MBW0504529.1"/>
    </source>
</evidence>
<dbReference type="Proteomes" id="UP000765509">
    <property type="component" value="Unassembled WGS sequence"/>
</dbReference>
<evidence type="ECO:0000256" key="1">
    <source>
        <dbReference type="SAM" id="MobiDB-lite"/>
    </source>
</evidence>